<protein>
    <submittedName>
        <fullName evidence="2">Uncharacterized protein</fullName>
    </submittedName>
</protein>
<feature type="compositionally biased region" description="Basic and acidic residues" evidence="1">
    <location>
        <begin position="1"/>
        <end position="14"/>
    </location>
</feature>
<feature type="region of interest" description="Disordered" evidence="1">
    <location>
        <begin position="1"/>
        <end position="32"/>
    </location>
</feature>
<name>A0ABV2KBV4_SPOPS</name>
<dbReference type="Proteomes" id="UP001549104">
    <property type="component" value="Unassembled WGS sequence"/>
</dbReference>
<proteinExistence type="predicted"/>
<keyword evidence="3" id="KW-1185">Reference proteome</keyword>
<evidence type="ECO:0000313" key="2">
    <source>
        <dbReference type="EMBL" id="MET3658551.1"/>
    </source>
</evidence>
<evidence type="ECO:0000256" key="1">
    <source>
        <dbReference type="SAM" id="MobiDB-lite"/>
    </source>
</evidence>
<comment type="caution">
    <text evidence="2">The sequence shown here is derived from an EMBL/GenBank/DDBJ whole genome shotgun (WGS) entry which is preliminary data.</text>
</comment>
<dbReference type="EMBL" id="JBEPME010000005">
    <property type="protein sequence ID" value="MET3658551.1"/>
    <property type="molecule type" value="Genomic_DNA"/>
</dbReference>
<evidence type="ECO:0000313" key="3">
    <source>
        <dbReference type="Proteomes" id="UP001549104"/>
    </source>
</evidence>
<organism evidence="2 3">
    <name type="scientific">Sporosarcina psychrophila</name>
    <name type="common">Bacillus psychrophilus</name>
    <dbReference type="NCBI Taxonomy" id="1476"/>
    <lineage>
        <taxon>Bacteria</taxon>
        <taxon>Bacillati</taxon>
        <taxon>Bacillota</taxon>
        <taxon>Bacilli</taxon>
        <taxon>Bacillales</taxon>
        <taxon>Caryophanaceae</taxon>
        <taxon>Sporosarcina</taxon>
    </lineage>
</organism>
<gene>
    <name evidence="2" type="ORF">ABIC55_003668</name>
</gene>
<sequence>MAKDKAKELADKLRTNSKKYGIPVKKKPKSTK</sequence>
<reference evidence="2 3" key="1">
    <citation type="submission" date="2024-06" db="EMBL/GenBank/DDBJ databases">
        <title>Sorghum-associated microbial communities from plants grown in Nebraska, USA.</title>
        <authorList>
            <person name="Schachtman D."/>
        </authorList>
    </citation>
    <scope>NUCLEOTIDE SEQUENCE [LARGE SCALE GENOMIC DNA]</scope>
    <source>
        <strain evidence="2 3">1288</strain>
    </source>
</reference>
<accession>A0ABV2KBV4</accession>